<protein>
    <submittedName>
        <fullName evidence="1">Uncharacterized protein</fullName>
    </submittedName>
</protein>
<dbReference type="EMBL" id="OZ021735">
    <property type="protein sequence ID" value="CAK9308922.1"/>
    <property type="molecule type" value="Genomic_DNA"/>
</dbReference>
<evidence type="ECO:0000313" key="2">
    <source>
        <dbReference type="Proteomes" id="UP001642487"/>
    </source>
</evidence>
<evidence type="ECO:0000313" key="1">
    <source>
        <dbReference type="EMBL" id="CAK9308922.1"/>
    </source>
</evidence>
<accession>A0ABP0XMI4</accession>
<sequence length="85" mass="9807">MFIYMYKQFEDKLSSRISCVYKTCREDNHYDSADAAHATIALSYSILSQNTTDFLLHLLGIYLTLLFLDSADILKPQILSLFFSL</sequence>
<keyword evidence="2" id="KW-1185">Reference proteome</keyword>
<reference evidence="1 2" key="1">
    <citation type="submission" date="2024-03" db="EMBL/GenBank/DDBJ databases">
        <authorList>
            <person name="Gkanogiannis A."/>
            <person name="Becerra Lopez-Lavalle L."/>
        </authorList>
    </citation>
    <scope>NUCLEOTIDE SEQUENCE [LARGE SCALE GENOMIC DNA]</scope>
</reference>
<gene>
    <name evidence="1" type="ORF">CITCOLO1_LOCUS442</name>
</gene>
<organism evidence="1 2">
    <name type="scientific">Citrullus colocynthis</name>
    <name type="common">colocynth</name>
    <dbReference type="NCBI Taxonomy" id="252529"/>
    <lineage>
        <taxon>Eukaryota</taxon>
        <taxon>Viridiplantae</taxon>
        <taxon>Streptophyta</taxon>
        <taxon>Embryophyta</taxon>
        <taxon>Tracheophyta</taxon>
        <taxon>Spermatophyta</taxon>
        <taxon>Magnoliopsida</taxon>
        <taxon>eudicotyledons</taxon>
        <taxon>Gunneridae</taxon>
        <taxon>Pentapetalae</taxon>
        <taxon>rosids</taxon>
        <taxon>fabids</taxon>
        <taxon>Cucurbitales</taxon>
        <taxon>Cucurbitaceae</taxon>
        <taxon>Benincaseae</taxon>
        <taxon>Citrullus</taxon>
    </lineage>
</organism>
<name>A0ABP0XMI4_9ROSI</name>
<proteinExistence type="predicted"/>
<dbReference type="Proteomes" id="UP001642487">
    <property type="component" value="Chromosome 1"/>
</dbReference>